<dbReference type="EMBL" id="BTGC01000005">
    <property type="protein sequence ID" value="GMM51362.1"/>
    <property type="molecule type" value="Genomic_DNA"/>
</dbReference>
<dbReference type="HAMAP" id="MF_01629">
    <property type="entry name" value="PdxH"/>
    <property type="match status" value="1"/>
</dbReference>
<feature type="domain" description="Pyridoxine 5'-phosphate oxidase dimerisation C-terminal" evidence="9">
    <location>
        <begin position="177"/>
        <end position="219"/>
    </location>
</feature>
<dbReference type="NCBIfam" id="NF004231">
    <property type="entry name" value="PRK05679.1"/>
    <property type="match status" value="1"/>
</dbReference>
<sequence length="219" mass="25362">MSFIKPIETHQYTKGHLTENDIGNDPVEQFKIWFEDAKKAKIDLPEALSLATCELPSGKVSDRIVLMKGLDVDGKFSIYSNWGTSHKAKDLESNPNVSLMFWWKELERMVRVEGTATRMTREESEVYFQQRPRGSQIGAWTSKQSQPLESRAVLEEAYQKFADEHKDEDPLPCPPFWGGIKVEPARWEFWQGGSYRVHDRFEFTRATATDSWTKQRISP</sequence>
<evidence type="ECO:0000313" key="11">
    <source>
        <dbReference type="Proteomes" id="UP001362899"/>
    </source>
</evidence>
<dbReference type="PANTHER" id="PTHR10851:SF0">
    <property type="entry name" value="PYRIDOXINE-5'-PHOSPHATE OXIDASE"/>
    <property type="match status" value="1"/>
</dbReference>
<dbReference type="GO" id="GO:0004733">
    <property type="term" value="F:pyridoxamine phosphate oxidase activity"/>
    <property type="evidence" value="ECO:0007669"/>
    <property type="project" value="UniProtKB-EC"/>
</dbReference>
<evidence type="ECO:0000256" key="7">
    <source>
        <dbReference type="ARBA" id="ARBA00023002"/>
    </source>
</evidence>
<reference evidence="10 11" key="1">
    <citation type="journal article" date="2023" name="Elife">
        <title>Identification of key yeast species and microbe-microbe interactions impacting larval growth of Drosophila in the wild.</title>
        <authorList>
            <person name="Mure A."/>
            <person name="Sugiura Y."/>
            <person name="Maeda R."/>
            <person name="Honda K."/>
            <person name="Sakurai N."/>
            <person name="Takahashi Y."/>
            <person name="Watada M."/>
            <person name="Katoh T."/>
            <person name="Gotoh A."/>
            <person name="Gotoh Y."/>
            <person name="Taniguchi I."/>
            <person name="Nakamura K."/>
            <person name="Hayashi T."/>
            <person name="Katayama T."/>
            <person name="Uemura T."/>
            <person name="Hattori Y."/>
        </authorList>
    </citation>
    <scope>NUCLEOTIDE SEQUENCE [LARGE SCALE GENOMIC DNA]</scope>
    <source>
        <strain evidence="10 11">SB-73</strain>
    </source>
</reference>
<dbReference type="InterPro" id="IPR000659">
    <property type="entry name" value="Pyridox_Oxase"/>
</dbReference>
<dbReference type="NCBIfam" id="TIGR00558">
    <property type="entry name" value="pdxH"/>
    <property type="match status" value="1"/>
</dbReference>
<keyword evidence="6" id="KW-0288">FMN</keyword>
<keyword evidence="11" id="KW-1185">Reference proteome</keyword>
<comment type="cofactor">
    <cofactor evidence="1">
        <name>FMN</name>
        <dbReference type="ChEBI" id="CHEBI:58210"/>
    </cofactor>
</comment>
<evidence type="ECO:0000259" key="8">
    <source>
        <dbReference type="Pfam" id="PF01243"/>
    </source>
</evidence>
<comment type="caution">
    <text evidence="10">The sequence shown here is derived from an EMBL/GenBank/DDBJ whole genome shotgun (WGS) entry which is preliminary data.</text>
</comment>
<keyword evidence="7" id="KW-0560">Oxidoreductase</keyword>
<gene>
    <name evidence="10" type="ORF">DASB73_023200</name>
</gene>
<name>A0AAV5RJI2_STABA</name>
<dbReference type="Proteomes" id="UP001362899">
    <property type="component" value="Unassembled WGS sequence"/>
</dbReference>
<dbReference type="GO" id="GO:0008615">
    <property type="term" value="P:pyridoxine biosynthetic process"/>
    <property type="evidence" value="ECO:0007669"/>
    <property type="project" value="InterPro"/>
</dbReference>
<dbReference type="PIRSF" id="PIRSF000190">
    <property type="entry name" value="Pyd_amn-ph_oxd"/>
    <property type="match status" value="1"/>
</dbReference>
<organism evidence="10 11">
    <name type="scientific">Starmerella bacillaris</name>
    <name type="common">Yeast</name>
    <name type="synonym">Candida zemplinina</name>
    <dbReference type="NCBI Taxonomy" id="1247836"/>
    <lineage>
        <taxon>Eukaryota</taxon>
        <taxon>Fungi</taxon>
        <taxon>Dikarya</taxon>
        <taxon>Ascomycota</taxon>
        <taxon>Saccharomycotina</taxon>
        <taxon>Dipodascomycetes</taxon>
        <taxon>Dipodascales</taxon>
        <taxon>Trichomonascaceae</taxon>
        <taxon>Starmerella</taxon>
    </lineage>
</organism>
<evidence type="ECO:0000256" key="3">
    <source>
        <dbReference type="ARBA" id="ARBA00005037"/>
    </source>
</evidence>
<dbReference type="Pfam" id="PF10590">
    <property type="entry name" value="PNP_phzG_C"/>
    <property type="match status" value="1"/>
</dbReference>
<feature type="domain" description="Pyridoxamine 5'-phosphate oxidase N-terminal" evidence="8">
    <location>
        <begin position="35"/>
        <end position="157"/>
    </location>
</feature>
<evidence type="ECO:0000256" key="6">
    <source>
        <dbReference type="ARBA" id="ARBA00022643"/>
    </source>
</evidence>
<evidence type="ECO:0000256" key="4">
    <source>
        <dbReference type="ARBA" id="ARBA00012801"/>
    </source>
</evidence>
<dbReference type="Gene3D" id="2.30.110.10">
    <property type="entry name" value="Electron Transport, Fmn-binding Protein, Chain A"/>
    <property type="match status" value="1"/>
</dbReference>
<dbReference type="PROSITE" id="PS01064">
    <property type="entry name" value="PYRIDOX_OXIDASE"/>
    <property type="match status" value="1"/>
</dbReference>
<keyword evidence="5" id="KW-0285">Flavoprotein</keyword>
<evidence type="ECO:0000256" key="1">
    <source>
        <dbReference type="ARBA" id="ARBA00001917"/>
    </source>
</evidence>
<dbReference type="Pfam" id="PF01243">
    <property type="entry name" value="PNPOx_N"/>
    <property type="match status" value="1"/>
</dbReference>
<dbReference type="EC" id="1.4.3.5" evidence="4"/>
<protein>
    <recommendedName>
        <fullName evidence="4">pyridoxal 5'-phosphate synthase</fullName>
        <ecNumber evidence="4">1.4.3.5</ecNumber>
    </recommendedName>
</protein>
<evidence type="ECO:0000256" key="5">
    <source>
        <dbReference type="ARBA" id="ARBA00022630"/>
    </source>
</evidence>
<dbReference type="InterPro" id="IPR011576">
    <property type="entry name" value="Pyridox_Oxase_N"/>
</dbReference>
<comment type="pathway">
    <text evidence="2">Cofactor metabolism; pyridoxal 5'-phosphate salvage; pyridoxal 5'-phosphate from pyridoxamine 5'-phosphate: step 1/1.</text>
</comment>
<evidence type="ECO:0000256" key="2">
    <source>
        <dbReference type="ARBA" id="ARBA00004738"/>
    </source>
</evidence>
<dbReference type="InterPro" id="IPR012349">
    <property type="entry name" value="Split_barrel_FMN-bd"/>
</dbReference>
<evidence type="ECO:0000259" key="9">
    <source>
        <dbReference type="Pfam" id="PF10590"/>
    </source>
</evidence>
<evidence type="ECO:0000313" key="10">
    <source>
        <dbReference type="EMBL" id="GMM51362.1"/>
    </source>
</evidence>
<dbReference type="InterPro" id="IPR019576">
    <property type="entry name" value="Pyridoxamine_oxidase_dimer_C"/>
</dbReference>
<proteinExistence type="inferred from homology"/>
<dbReference type="SUPFAM" id="SSF50475">
    <property type="entry name" value="FMN-binding split barrel"/>
    <property type="match status" value="1"/>
</dbReference>
<dbReference type="GO" id="GO:0010181">
    <property type="term" value="F:FMN binding"/>
    <property type="evidence" value="ECO:0007669"/>
    <property type="project" value="InterPro"/>
</dbReference>
<accession>A0AAV5RJI2</accession>
<dbReference type="PANTHER" id="PTHR10851">
    <property type="entry name" value="PYRIDOXINE-5-PHOSPHATE OXIDASE"/>
    <property type="match status" value="1"/>
</dbReference>
<dbReference type="InterPro" id="IPR019740">
    <property type="entry name" value="Pyridox_Oxase_CS"/>
</dbReference>
<dbReference type="AlphaFoldDB" id="A0AAV5RJI2"/>
<comment type="pathway">
    <text evidence="3">Cofactor metabolism; pyridoxal 5'-phosphate salvage; pyridoxal 5'-phosphate from pyridoxine 5'-phosphate: step 1/1.</text>
</comment>